<dbReference type="InterPro" id="IPR016169">
    <property type="entry name" value="FAD-bd_PCMH_sub2"/>
</dbReference>
<evidence type="ECO:0000256" key="16">
    <source>
        <dbReference type="HAMAP-Rule" id="MF_00037"/>
    </source>
</evidence>
<dbReference type="InterPro" id="IPR016167">
    <property type="entry name" value="FAD-bd_PCMH_sub1"/>
</dbReference>
<feature type="active site" description="Proton donor" evidence="16">
    <location>
        <position position="216"/>
    </location>
</feature>
<proteinExistence type="inferred from homology"/>
<comment type="catalytic activity">
    <reaction evidence="15 16">
        <text>UDP-N-acetyl-alpha-D-muramate + NADP(+) = UDP-N-acetyl-3-O-(1-carboxyvinyl)-alpha-D-glucosamine + NADPH + H(+)</text>
        <dbReference type="Rhea" id="RHEA:12248"/>
        <dbReference type="ChEBI" id="CHEBI:15378"/>
        <dbReference type="ChEBI" id="CHEBI:57783"/>
        <dbReference type="ChEBI" id="CHEBI:58349"/>
        <dbReference type="ChEBI" id="CHEBI:68483"/>
        <dbReference type="ChEBI" id="CHEBI:70757"/>
        <dbReference type="EC" id="1.3.1.98"/>
    </reaction>
</comment>
<feature type="active site" evidence="16">
    <location>
        <position position="168"/>
    </location>
</feature>
<keyword evidence="11 16" id="KW-0573">Peptidoglycan synthesis</keyword>
<reference evidence="18 19" key="1">
    <citation type="journal article" date="2016" name="Nat. Commun.">
        <title>Thousands of microbial genomes shed light on interconnected biogeochemical processes in an aquifer system.</title>
        <authorList>
            <person name="Anantharaman K."/>
            <person name="Brown C.T."/>
            <person name="Hug L.A."/>
            <person name="Sharon I."/>
            <person name="Castelle C.J."/>
            <person name="Probst A.J."/>
            <person name="Thomas B.C."/>
            <person name="Singh A."/>
            <person name="Wilkins M.J."/>
            <person name="Karaoz U."/>
            <person name="Brodie E.L."/>
            <person name="Williams K.H."/>
            <person name="Hubbard S.S."/>
            <person name="Banfield J.F."/>
        </authorList>
    </citation>
    <scope>NUCLEOTIDE SEQUENCE [LARGE SCALE GENOMIC DNA]</scope>
</reference>
<evidence type="ECO:0000313" key="19">
    <source>
        <dbReference type="Proteomes" id="UP000176241"/>
    </source>
</evidence>
<gene>
    <name evidence="16" type="primary">murB</name>
    <name evidence="18" type="ORF">A2731_04340</name>
</gene>
<dbReference type="GO" id="GO:0005829">
    <property type="term" value="C:cytosol"/>
    <property type="evidence" value="ECO:0007669"/>
    <property type="project" value="TreeGrafter"/>
</dbReference>
<dbReference type="GO" id="GO:0008762">
    <property type="term" value="F:UDP-N-acetylmuramate dehydrogenase activity"/>
    <property type="evidence" value="ECO:0007669"/>
    <property type="project" value="UniProtKB-UniRule"/>
</dbReference>
<dbReference type="InterPro" id="IPR036318">
    <property type="entry name" value="FAD-bd_PCMH-like_sf"/>
</dbReference>
<name>A0A1G1Y152_9BACT</name>
<dbReference type="Pfam" id="PF02873">
    <property type="entry name" value="MurB_C"/>
    <property type="match status" value="1"/>
</dbReference>
<evidence type="ECO:0000256" key="3">
    <source>
        <dbReference type="ARBA" id="ARBA00004496"/>
    </source>
</evidence>
<keyword evidence="5 16" id="KW-0963">Cytoplasm</keyword>
<evidence type="ECO:0000259" key="17">
    <source>
        <dbReference type="PROSITE" id="PS51387"/>
    </source>
</evidence>
<comment type="cofactor">
    <cofactor evidence="1 16">
        <name>FAD</name>
        <dbReference type="ChEBI" id="CHEBI:57692"/>
    </cofactor>
</comment>
<feature type="active site" evidence="16">
    <location>
        <position position="315"/>
    </location>
</feature>
<evidence type="ECO:0000256" key="10">
    <source>
        <dbReference type="ARBA" id="ARBA00022960"/>
    </source>
</evidence>
<evidence type="ECO:0000256" key="13">
    <source>
        <dbReference type="ARBA" id="ARBA00023306"/>
    </source>
</evidence>
<protein>
    <recommendedName>
        <fullName evidence="16">UDP-N-acetylenolpyruvoylglucosamine reductase</fullName>
        <ecNumber evidence="16">1.3.1.98</ecNumber>
    </recommendedName>
    <alternativeName>
        <fullName evidence="16">UDP-N-acetylmuramate dehydrogenase</fullName>
    </alternativeName>
</protein>
<comment type="similarity">
    <text evidence="16">Belongs to the MurB family.</text>
</comment>
<dbReference type="GO" id="GO:0051301">
    <property type="term" value="P:cell division"/>
    <property type="evidence" value="ECO:0007669"/>
    <property type="project" value="UniProtKB-KW"/>
</dbReference>
<dbReference type="InterPro" id="IPR016166">
    <property type="entry name" value="FAD-bd_PCMH"/>
</dbReference>
<evidence type="ECO:0000313" key="18">
    <source>
        <dbReference type="EMBL" id="OGY45951.1"/>
    </source>
</evidence>
<keyword evidence="13 16" id="KW-0131">Cell cycle</keyword>
<keyword evidence="6 16" id="KW-0132">Cell division</keyword>
<evidence type="ECO:0000256" key="11">
    <source>
        <dbReference type="ARBA" id="ARBA00022984"/>
    </source>
</evidence>
<dbReference type="Gene3D" id="3.30.465.10">
    <property type="match status" value="1"/>
</dbReference>
<dbReference type="InterPro" id="IPR006094">
    <property type="entry name" value="Oxid_FAD_bind_N"/>
</dbReference>
<dbReference type="EC" id="1.3.1.98" evidence="16"/>
<dbReference type="Gene3D" id="3.90.78.10">
    <property type="entry name" value="UDP-N-acetylenolpyruvoylglucosamine reductase, C-terminal domain"/>
    <property type="match status" value="1"/>
</dbReference>
<dbReference type="PANTHER" id="PTHR21071">
    <property type="entry name" value="UDP-N-ACETYLENOLPYRUVOYLGLUCOSAMINE REDUCTASE"/>
    <property type="match status" value="1"/>
</dbReference>
<dbReference type="Pfam" id="PF01565">
    <property type="entry name" value="FAD_binding_4"/>
    <property type="match status" value="1"/>
</dbReference>
<evidence type="ECO:0000256" key="14">
    <source>
        <dbReference type="ARBA" id="ARBA00023316"/>
    </source>
</evidence>
<dbReference type="STRING" id="1797533.A2731_04340"/>
<keyword evidence="10 16" id="KW-0133">Cell shape</keyword>
<keyword evidence="8 16" id="KW-0274">FAD</keyword>
<evidence type="ECO:0000256" key="5">
    <source>
        <dbReference type="ARBA" id="ARBA00022490"/>
    </source>
</evidence>
<dbReference type="AlphaFoldDB" id="A0A1G1Y152"/>
<dbReference type="PANTHER" id="PTHR21071:SF4">
    <property type="entry name" value="UDP-N-ACETYLENOLPYRUVOYLGLUCOSAMINE REDUCTASE"/>
    <property type="match status" value="1"/>
</dbReference>
<dbReference type="EMBL" id="MHIC01000007">
    <property type="protein sequence ID" value="OGY45951.1"/>
    <property type="molecule type" value="Genomic_DNA"/>
</dbReference>
<evidence type="ECO:0000256" key="12">
    <source>
        <dbReference type="ARBA" id="ARBA00023002"/>
    </source>
</evidence>
<dbReference type="NCBIfam" id="TIGR00179">
    <property type="entry name" value="murB"/>
    <property type="match status" value="1"/>
</dbReference>
<evidence type="ECO:0000256" key="4">
    <source>
        <dbReference type="ARBA" id="ARBA00004752"/>
    </source>
</evidence>
<evidence type="ECO:0000256" key="2">
    <source>
        <dbReference type="ARBA" id="ARBA00003921"/>
    </source>
</evidence>
<comment type="function">
    <text evidence="2 16">Cell wall formation.</text>
</comment>
<dbReference type="Proteomes" id="UP000176241">
    <property type="component" value="Unassembled WGS sequence"/>
</dbReference>
<dbReference type="GO" id="GO:0071949">
    <property type="term" value="F:FAD binding"/>
    <property type="evidence" value="ECO:0007669"/>
    <property type="project" value="InterPro"/>
</dbReference>
<evidence type="ECO:0000256" key="7">
    <source>
        <dbReference type="ARBA" id="ARBA00022630"/>
    </source>
</evidence>
<dbReference type="PROSITE" id="PS51387">
    <property type="entry name" value="FAD_PCMH"/>
    <property type="match status" value="1"/>
</dbReference>
<evidence type="ECO:0000256" key="6">
    <source>
        <dbReference type="ARBA" id="ARBA00022618"/>
    </source>
</evidence>
<dbReference type="Gene3D" id="3.30.43.10">
    <property type="entry name" value="Uridine Diphospho-n-acetylenolpyruvylglucosamine Reductase, domain 2"/>
    <property type="match status" value="1"/>
</dbReference>
<dbReference type="GO" id="GO:0009252">
    <property type="term" value="P:peptidoglycan biosynthetic process"/>
    <property type="evidence" value="ECO:0007669"/>
    <property type="project" value="UniProtKB-UniRule"/>
</dbReference>
<evidence type="ECO:0000256" key="9">
    <source>
        <dbReference type="ARBA" id="ARBA00022857"/>
    </source>
</evidence>
<dbReference type="SUPFAM" id="SSF56176">
    <property type="entry name" value="FAD-binding/transporter-associated domain-like"/>
    <property type="match status" value="1"/>
</dbReference>
<accession>A0A1G1Y152</accession>
<organism evidence="18 19">
    <name type="scientific">Candidatus Buchananbacteria bacterium RIFCSPHIGHO2_01_FULL_39_8</name>
    <dbReference type="NCBI Taxonomy" id="1797533"/>
    <lineage>
        <taxon>Bacteria</taxon>
        <taxon>Candidatus Buchananiibacteriota</taxon>
    </lineage>
</organism>
<dbReference type="UniPathway" id="UPA00219"/>
<evidence type="ECO:0000256" key="1">
    <source>
        <dbReference type="ARBA" id="ARBA00001974"/>
    </source>
</evidence>
<sequence length="321" mass="35222">MIQNLRQKIDDRVRENEILANHTTFKIGGPAKYFYLAQNSAGLLKAVKAAEELDLPYIILGWGSNVLVSDNGFDGLVIKASSDKFEIRGDQIFAEAGLNFSRLVGEATKAGLTGLEKFAGIPGTFGGAIRGNAGAFGNSICGVLYEVETYKDGEVKKLTQAGMQCSYRDTILKHEPGVVLSGVVKLEKDDPSKIQARVMESINGRRKLPIEPSAGCIFKNVDLAIQEINEERIIKELDITLAEWQETTKYGKLPIGFIIDKLSLKEKTIGGAQVSTRHGSFIVNIGDAKAEHVMMLISDVKMRVRNQLGIQLQEEVQYVGF</sequence>
<dbReference type="HAMAP" id="MF_00037">
    <property type="entry name" value="MurB"/>
    <property type="match status" value="1"/>
</dbReference>
<dbReference type="InterPro" id="IPR036635">
    <property type="entry name" value="MurB_C_sf"/>
</dbReference>
<dbReference type="GO" id="GO:0008360">
    <property type="term" value="P:regulation of cell shape"/>
    <property type="evidence" value="ECO:0007669"/>
    <property type="project" value="UniProtKB-KW"/>
</dbReference>
<comment type="subcellular location">
    <subcellularLocation>
        <location evidence="3 16">Cytoplasm</location>
    </subcellularLocation>
</comment>
<dbReference type="InterPro" id="IPR003170">
    <property type="entry name" value="MurB"/>
</dbReference>
<keyword evidence="14 16" id="KW-0961">Cell wall biogenesis/degradation</keyword>
<comment type="caution">
    <text evidence="18">The sequence shown here is derived from an EMBL/GenBank/DDBJ whole genome shotgun (WGS) entry which is preliminary data.</text>
</comment>
<keyword evidence="12 16" id="KW-0560">Oxidoreductase</keyword>
<comment type="pathway">
    <text evidence="4 16">Cell wall biogenesis; peptidoglycan biosynthesis.</text>
</comment>
<dbReference type="SUPFAM" id="SSF56194">
    <property type="entry name" value="Uridine diphospho-N-Acetylenolpyruvylglucosamine reductase, MurB, C-terminal domain"/>
    <property type="match status" value="1"/>
</dbReference>
<evidence type="ECO:0000256" key="8">
    <source>
        <dbReference type="ARBA" id="ARBA00022827"/>
    </source>
</evidence>
<dbReference type="GO" id="GO:0071555">
    <property type="term" value="P:cell wall organization"/>
    <property type="evidence" value="ECO:0007669"/>
    <property type="project" value="UniProtKB-KW"/>
</dbReference>
<keyword evidence="9 16" id="KW-0521">NADP</keyword>
<evidence type="ECO:0000256" key="15">
    <source>
        <dbReference type="ARBA" id="ARBA00048914"/>
    </source>
</evidence>
<feature type="domain" description="FAD-binding PCMH-type" evidence="17">
    <location>
        <begin position="26"/>
        <end position="189"/>
    </location>
</feature>
<dbReference type="InterPro" id="IPR011601">
    <property type="entry name" value="MurB_C"/>
</dbReference>
<keyword evidence="7 16" id="KW-0285">Flavoprotein</keyword>